<evidence type="ECO:0000259" key="2">
    <source>
        <dbReference type="PROSITE" id="PS50234"/>
    </source>
</evidence>
<dbReference type="Pfam" id="PF13519">
    <property type="entry name" value="VWA_2"/>
    <property type="match status" value="1"/>
</dbReference>
<evidence type="ECO:0000313" key="3">
    <source>
        <dbReference type="EMBL" id="MFC4402650.1"/>
    </source>
</evidence>
<dbReference type="InterPro" id="IPR002035">
    <property type="entry name" value="VWF_A"/>
</dbReference>
<reference evidence="4" key="1">
    <citation type="journal article" date="2019" name="Int. J. Syst. Evol. Microbiol.">
        <title>The Global Catalogue of Microorganisms (GCM) 10K type strain sequencing project: providing services to taxonomists for standard genome sequencing and annotation.</title>
        <authorList>
            <consortium name="The Broad Institute Genomics Platform"/>
            <consortium name="The Broad Institute Genome Sequencing Center for Infectious Disease"/>
            <person name="Wu L."/>
            <person name="Ma J."/>
        </authorList>
    </citation>
    <scope>NUCLEOTIDE SEQUENCE [LARGE SCALE GENOMIC DNA]</scope>
    <source>
        <strain evidence="4">CCUG 37865</strain>
    </source>
</reference>
<protein>
    <submittedName>
        <fullName evidence="3">VWA domain-containing protein</fullName>
    </submittedName>
</protein>
<keyword evidence="4" id="KW-1185">Reference proteome</keyword>
<sequence>MKNVLFSLIAGSLILAGCQEKQEEEVMINEEKEKESVEAFAESPFSYYELEDPARPLTELEKELLRKPGEFSGDNYDEEAVQKAIDKLPEDMTAEQYLHELVYLLAEDYHEEINTYVNFETGIDVNIARPDETVNTPQLNTAHYAILIDASSSMHEVIDGKKKWESAKEAVTTFAEALPGNATVSIRVYGHEGTSDYEDKELSCTSTENIYSGNYDSESFESSLARIYPSGYTPIALALQSSEEDIPESAEEVVVYVVSDGIETCGGDPVQAAKQLVDKDIQTVVNIIGFDVDNEGEQLLNDVAVAGNGEFTYVGSDRELKKYMREQYEAIQRAWYEWKEAGKSQSYELKQEKKALAYETKEQMKEKSSREKERLKAAQQYLEDQFEDYDHPSHDVFNLVIDYSHEIWQYAVDTGNELWGESVDNGNAEWREYVDEGNKKINETIDKKNAQ</sequence>
<dbReference type="InterPro" id="IPR036465">
    <property type="entry name" value="vWFA_dom_sf"/>
</dbReference>
<gene>
    <name evidence="3" type="ORF">ACFOY7_06150</name>
</gene>
<dbReference type="SUPFAM" id="SSF53300">
    <property type="entry name" value="vWA-like"/>
    <property type="match status" value="1"/>
</dbReference>
<dbReference type="EMBL" id="JBHSDT010000004">
    <property type="protein sequence ID" value="MFC4402650.1"/>
    <property type="molecule type" value="Genomic_DNA"/>
</dbReference>
<keyword evidence="1" id="KW-0175">Coiled coil</keyword>
<feature type="coiled-coil region" evidence="1">
    <location>
        <begin position="358"/>
        <end position="385"/>
    </location>
</feature>
<accession>A0ABV8WS35</accession>
<evidence type="ECO:0000256" key="1">
    <source>
        <dbReference type="SAM" id="Coils"/>
    </source>
</evidence>
<evidence type="ECO:0000313" key="4">
    <source>
        <dbReference type="Proteomes" id="UP001595882"/>
    </source>
</evidence>
<dbReference type="RefSeq" id="WP_390250435.1">
    <property type="nucleotide sequence ID" value="NZ_JBHSDT010000004.1"/>
</dbReference>
<dbReference type="PROSITE" id="PS50234">
    <property type="entry name" value="VWFA"/>
    <property type="match status" value="1"/>
</dbReference>
<comment type="caution">
    <text evidence="3">The sequence shown here is derived from an EMBL/GenBank/DDBJ whole genome shotgun (WGS) entry which is preliminary data.</text>
</comment>
<proteinExistence type="predicted"/>
<dbReference type="Proteomes" id="UP001595882">
    <property type="component" value="Unassembled WGS sequence"/>
</dbReference>
<dbReference type="SMART" id="SM00327">
    <property type="entry name" value="VWA"/>
    <property type="match status" value="1"/>
</dbReference>
<dbReference type="PROSITE" id="PS51257">
    <property type="entry name" value="PROKAR_LIPOPROTEIN"/>
    <property type="match status" value="1"/>
</dbReference>
<feature type="domain" description="VWFA" evidence="2">
    <location>
        <begin position="143"/>
        <end position="331"/>
    </location>
</feature>
<dbReference type="Gene3D" id="3.40.50.410">
    <property type="entry name" value="von Willebrand factor, type A domain"/>
    <property type="match status" value="1"/>
</dbReference>
<organism evidence="3 4">
    <name type="scientific">Gracilibacillus xinjiangensis</name>
    <dbReference type="NCBI Taxonomy" id="1193282"/>
    <lineage>
        <taxon>Bacteria</taxon>
        <taxon>Bacillati</taxon>
        <taxon>Bacillota</taxon>
        <taxon>Bacilli</taxon>
        <taxon>Bacillales</taxon>
        <taxon>Bacillaceae</taxon>
        <taxon>Gracilibacillus</taxon>
    </lineage>
</organism>
<name>A0ABV8WS35_9BACI</name>